<gene>
    <name evidence="3" type="ORF">VNO80_17775</name>
</gene>
<keyword evidence="4" id="KW-1185">Reference proteome</keyword>
<accession>A0AAN9QVV3</accession>
<organism evidence="3 4">
    <name type="scientific">Phaseolus coccineus</name>
    <name type="common">Scarlet runner bean</name>
    <name type="synonym">Phaseolus multiflorus</name>
    <dbReference type="NCBI Taxonomy" id="3886"/>
    <lineage>
        <taxon>Eukaryota</taxon>
        <taxon>Viridiplantae</taxon>
        <taxon>Streptophyta</taxon>
        <taxon>Embryophyta</taxon>
        <taxon>Tracheophyta</taxon>
        <taxon>Spermatophyta</taxon>
        <taxon>Magnoliopsida</taxon>
        <taxon>eudicotyledons</taxon>
        <taxon>Gunneridae</taxon>
        <taxon>Pentapetalae</taxon>
        <taxon>rosids</taxon>
        <taxon>fabids</taxon>
        <taxon>Fabales</taxon>
        <taxon>Fabaceae</taxon>
        <taxon>Papilionoideae</taxon>
        <taxon>50 kb inversion clade</taxon>
        <taxon>NPAAA clade</taxon>
        <taxon>indigoferoid/millettioid clade</taxon>
        <taxon>Phaseoleae</taxon>
        <taxon>Phaseolus</taxon>
    </lineage>
</organism>
<evidence type="ECO:0000313" key="3">
    <source>
        <dbReference type="EMBL" id="KAK7352355.1"/>
    </source>
</evidence>
<dbReference type="EMBL" id="JAYMYR010000007">
    <property type="protein sequence ID" value="KAK7352355.1"/>
    <property type="molecule type" value="Genomic_DNA"/>
</dbReference>
<feature type="region of interest" description="Disordered" evidence="1">
    <location>
        <begin position="28"/>
        <end position="56"/>
    </location>
</feature>
<evidence type="ECO:0000256" key="1">
    <source>
        <dbReference type="SAM" id="MobiDB-lite"/>
    </source>
</evidence>
<keyword evidence="2" id="KW-0732">Signal</keyword>
<name>A0AAN9QVV3_PHACN</name>
<dbReference type="AlphaFoldDB" id="A0AAN9QVV3"/>
<reference evidence="3 4" key="1">
    <citation type="submission" date="2024-01" db="EMBL/GenBank/DDBJ databases">
        <title>The genomes of 5 underutilized Papilionoideae crops provide insights into root nodulation and disease resistanc.</title>
        <authorList>
            <person name="Jiang F."/>
        </authorList>
    </citation>
    <scope>NUCLEOTIDE SEQUENCE [LARGE SCALE GENOMIC DNA]</scope>
    <source>
        <strain evidence="3">JINMINGXINNONG_FW02</strain>
        <tissue evidence="3">Leaves</tissue>
    </source>
</reference>
<feature type="region of interest" description="Disordered" evidence="1">
    <location>
        <begin position="77"/>
        <end position="102"/>
    </location>
</feature>
<sequence>MSNFQLWIVFLLAFSLSNSCALVHSYPTPTPPSHSNPGCYHNTPPHHRHRKTPPPPLWLSPPPPAAFYFLSPPPPSPPYFQPTHSPVGQDPKHVAPPRIRLL</sequence>
<evidence type="ECO:0000313" key="4">
    <source>
        <dbReference type="Proteomes" id="UP001374584"/>
    </source>
</evidence>
<proteinExistence type="predicted"/>
<protein>
    <submittedName>
        <fullName evidence="3">Uncharacterized protein</fullName>
    </submittedName>
</protein>
<feature type="signal peptide" evidence="2">
    <location>
        <begin position="1"/>
        <end position="21"/>
    </location>
</feature>
<feature type="chain" id="PRO_5042869730" evidence="2">
    <location>
        <begin position="22"/>
        <end position="102"/>
    </location>
</feature>
<comment type="caution">
    <text evidence="3">The sequence shown here is derived from an EMBL/GenBank/DDBJ whole genome shotgun (WGS) entry which is preliminary data.</text>
</comment>
<dbReference type="Proteomes" id="UP001374584">
    <property type="component" value="Unassembled WGS sequence"/>
</dbReference>
<evidence type="ECO:0000256" key="2">
    <source>
        <dbReference type="SAM" id="SignalP"/>
    </source>
</evidence>